<evidence type="ECO:0000313" key="2">
    <source>
        <dbReference type="Proteomes" id="UP000224634"/>
    </source>
</evidence>
<dbReference type="Proteomes" id="UP000224634">
    <property type="component" value="Unassembled WGS sequence"/>
</dbReference>
<sequence length="159" mass="17602">MNNNFLPLPRRSNINKTFASLRLNEDSLYRLEPPTRSNDSSISWLQIELLHLNRAALQMIDIGTVELQFVHPQITTEDGSETALPLTNVLHASTSRCNILGNPIMDEYLVMHGGEPGSASRGSMMDTGRLLGPNAIKPQRIVQFMIKAESESCQAPAES</sequence>
<accession>A0A2B7WXD6</accession>
<reference evidence="1 2" key="1">
    <citation type="submission" date="2017-10" db="EMBL/GenBank/DDBJ databases">
        <title>Comparative genomics in systemic dimorphic fungi from Ajellomycetaceae.</title>
        <authorList>
            <person name="Munoz J.F."/>
            <person name="Mcewen J.G."/>
            <person name="Clay O.K."/>
            <person name="Cuomo C.A."/>
        </authorList>
    </citation>
    <scope>NUCLEOTIDE SEQUENCE [LARGE SCALE GENOMIC DNA]</scope>
    <source>
        <strain evidence="1 2">UAMH7299</strain>
    </source>
</reference>
<gene>
    <name evidence="1" type="ORF">AJ80_09037</name>
</gene>
<dbReference type="EMBL" id="PDNA01000239">
    <property type="protein sequence ID" value="PGH01253.1"/>
    <property type="molecule type" value="Genomic_DNA"/>
</dbReference>
<keyword evidence="2" id="KW-1185">Reference proteome</keyword>
<comment type="caution">
    <text evidence="1">The sequence shown here is derived from an EMBL/GenBank/DDBJ whole genome shotgun (WGS) entry which is preliminary data.</text>
</comment>
<dbReference type="AlphaFoldDB" id="A0A2B7WXD6"/>
<organism evidence="1 2">
    <name type="scientific">Polytolypa hystricis (strain UAMH7299)</name>
    <dbReference type="NCBI Taxonomy" id="1447883"/>
    <lineage>
        <taxon>Eukaryota</taxon>
        <taxon>Fungi</taxon>
        <taxon>Dikarya</taxon>
        <taxon>Ascomycota</taxon>
        <taxon>Pezizomycotina</taxon>
        <taxon>Eurotiomycetes</taxon>
        <taxon>Eurotiomycetidae</taxon>
        <taxon>Onygenales</taxon>
        <taxon>Onygenales incertae sedis</taxon>
        <taxon>Polytolypa</taxon>
    </lineage>
</organism>
<dbReference type="OrthoDB" id="4187698at2759"/>
<evidence type="ECO:0000313" key="1">
    <source>
        <dbReference type="EMBL" id="PGH01253.1"/>
    </source>
</evidence>
<proteinExistence type="predicted"/>
<name>A0A2B7WXD6_POLH7</name>
<protein>
    <submittedName>
        <fullName evidence="1">Uncharacterized protein</fullName>
    </submittedName>
</protein>